<dbReference type="InterPro" id="IPR019140">
    <property type="entry name" value="MCM_complex-bd"/>
</dbReference>
<dbReference type="PANTHER" id="PTHR13489">
    <property type="entry name" value="MINI-CHROMOSOME MAINTENANCE COMPLEX-BINDING PROTEIN"/>
    <property type="match status" value="1"/>
</dbReference>
<dbReference type="GO" id="GO:0006261">
    <property type="term" value="P:DNA-templated DNA replication"/>
    <property type="evidence" value="ECO:0007669"/>
    <property type="project" value="TreeGrafter"/>
</dbReference>
<dbReference type="PANTHER" id="PTHR13489:SF0">
    <property type="entry name" value="MINI-CHROMOSOME MAINTENANCE COMPLEX-BINDING PROTEIN"/>
    <property type="match status" value="1"/>
</dbReference>
<gene>
    <name evidence="4" type="ORF">F1559_004168</name>
</gene>
<evidence type="ECO:0000256" key="2">
    <source>
        <dbReference type="ARBA" id="ARBA00023242"/>
    </source>
</evidence>
<proteinExistence type="predicted"/>
<accession>A0A7J7IGS3</accession>
<dbReference type="Proteomes" id="UP000530660">
    <property type="component" value="Unassembled WGS sequence"/>
</dbReference>
<evidence type="ECO:0000256" key="1">
    <source>
        <dbReference type="ARBA" id="ARBA00004123"/>
    </source>
</evidence>
<feature type="region of interest" description="Disordered" evidence="3">
    <location>
        <begin position="164"/>
        <end position="183"/>
    </location>
</feature>
<evidence type="ECO:0000313" key="5">
    <source>
        <dbReference type="Proteomes" id="UP000530660"/>
    </source>
</evidence>
<feature type="region of interest" description="Disordered" evidence="3">
    <location>
        <begin position="625"/>
        <end position="662"/>
    </location>
</feature>
<comment type="caution">
    <text evidence="4">The sequence shown here is derived from an EMBL/GenBank/DDBJ whole genome shotgun (WGS) entry which is preliminary data.</text>
</comment>
<dbReference type="GO" id="GO:0005634">
    <property type="term" value="C:nucleus"/>
    <property type="evidence" value="ECO:0007669"/>
    <property type="project" value="UniProtKB-SubCell"/>
</dbReference>
<dbReference type="OrthoDB" id="329666at2759"/>
<evidence type="ECO:0008006" key="6">
    <source>
        <dbReference type="Google" id="ProtNLM"/>
    </source>
</evidence>
<dbReference type="Pfam" id="PF09739">
    <property type="entry name" value="MCM_bind"/>
    <property type="match status" value="1"/>
</dbReference>
<evidence type="ECO:0000256" key="3">
    <source>
        <dbReference type="SAM" id="MobiDB-lite"/>
    </source>
</evidence>
<keyword evidence="2" id="KW-0539">Nucleus</keyword>
<dbReference type="AlphaFoldDB" id="A0A7J7IGS3"/>
<comment type="subcellular location">
    <subcellularLocation>
        <location evidence="1">Nucleus</location>
    </subcellularLocation>
</comment>
<feature type="region of interest" description="Disordered" evidence="3">
    <location>
        <begin position="190"/>
        <end position="216"/>
    </location>
</feature>
<dbReference type="EMBL" id="VWRR01000011">
    <property type="protein sequence ID" value="KAF6002306.1"/>
    <property type="molecule type" value="Genomic_DNA"/>
</dbReference>
<dbReference type="GO" id="GO:0003682">
    <property type="term" value="F:chromatin binding"/>
    <property type="evidence" value="ECO:0007669"/>
    <property type="project" value="TreeGrafter"/>
</dbReference>
<keyword evidence="5" id="KW-1185">Reference proteome</keyword>
<organism evidence="4 5">
    <name type="scientific">Cyanidiococcus yangmingshanensis</name>
    <dbReference type="NCBI Taxonomy" id="2690220"/>
    <lineage>
        <taxon>Eukaryota</taxon>
        <taxon>Rhodophyta</taxon>
        <taxon>Bangiophyceae</taxon>
        <taxon>Cyanidiales</taxon>
        <taxon>Cyanidiaceae</taxon>
        <taxon>Cyanidiococcus</taxon>
    </lineage>
</organism>
<name>A0A7J7IGS3_9RHOD</name>
<reference evidence="4 5" key="1">
    <citation type="journal article" date="2020" name="J. Phycol.">
        <title>Comparative genome analysis reveals Cyanidiococcus gen. nov., a new extremophilic red algal genus sister to Cyanidioschyzon (Cyanidioschyzonaceae, Rhodophyta).</title>
        <authorList>
            <person name="Liu S.-L."/>
            <person name="Chiang Y.-R."/>
            <person name="Yoon H.S."/>
            <person name="Fu H.-Y."/>
        </authorList>
    </citation>
    <scope>NUCLEOTIDE SEQUENCE [LARGE SCALE GENOMIC DNA]</scope>
    <source>
        <strain evidence="4 5">THAL066</strain>
    </source>
</reference>
<feature type="compositionally biased region" description="Polar residues" evidence="3">
    <location>
        <begin position="635"/>
        <end position="662"/>
    </location>
</feature>
<protein>
    <recommendedName>
        <fullName evidence="6">Mini-chromosome maintenance complex-binding protein</fullName>
    </recommendedName>
</protein>
<evidence type="ECO:0000313" key="4">
    <source>
        <dbReference type="EMBL" id="KAF6002306.1"/>
    </source>
</evidence>
<sequence>MCSEGMLRLSVSQVHELWCSQARTSSTASNVSAEPQRFLRSIQLPEWTTIPWLAWRRHRWVLTRNSGQQIDPIIGALVRIRGMVQHLGEEEFCAWSSGGDHTVPRLCGFAPELGASLQVDETEHQSIFEEPRNWIARHALFLVPVPGDSFGSLDTAWSVAPPGDGAPIAGSAGGGASGRDPVQNANEVAPVHHARSRDGNGSAELDPMGIAPTENADSPAIPVLVYAYSDDRERFVLNEVVDAVGFLEMREATSLVNGLGSEQDELDSRARSGSDCQLVVHALRVDPDQVSPLEEDHASEGTPQLLSPLQLEDVLNAYTCVHTFLKQYVLCNGDDLAASYMLLGLLGSRGPHPCARVVVQLSLPSDTAADMAKAFGSRLYRGLALLTPYCQRLAISVAEMNRSEWAPHQRSGEDRLEQTALQLPRDTVVLLDESFLEASGGQLSQTGMRNLQTLSEVIQSQTIRYQYAYTNGLLFEINWPIILLTLGRGLLPQAMPHATDVLVRVPVSISAQNIASGEGRRDALPFPSPSTSESVAARRALERLRRHRWPVLPQTVAAFIEDDFVRLRREARNRQAQAPDRTDIPDAASLDTMLRLASLEARARSEFEISTSRWQQVQQLEQERRARLCGLPSGAPSNRSGAGSGTESNAPGMTRSISKATS</sequence>